<dbReference type="Gene3D" id="3.40.50.1820">
    <property type="entry name" value="alpha/beta hydrolase"/>
    <property type="match status" value="1"/>
</dbReference>
<protein>
    <recommendedName>
        <fullName evidence="1">AB hydrolase-1 domain-containing protein</fullName>
    </recommendedName>
</protein>
<dbReference type="EMBL" id="LOTN01000005">
    <property type="protein sequence ID" value="KUZ95626.1"/>
    <property type="molecule type" value="Genomic_DNA"/>
</dbReference>
<dbReference type="SUPFAM" id="SSF53474">
    <property type="entry name" value="alpha/beta-Hydrolases"/>
    <property type="match status" value="1"/>
</dbReference>
<dbReference type="Pfam" id="PF00561">
    <property type="entry name" value="Abhydrolase_1"/>
    <property type="match status" value="1"/>
</dbReference>
<feature type="domain" description="AB hydrolase-1" evidence="1">
    <location>
        <begin position="44"/>
        <end position="244"/>
    </location>
</feature>
<dbReference type="InterPro" id="IPR050266">
    <property type="entry name" value="AB_hydrolase_sf"/>
</dbReference>
<proteinExistence type="predicted"/>
<dbReference type="RefSeq" id="WP_059615889.1">
    <property type="nucleotide sequence ID" value="NZ_JBGRUP010000033.1"/>
</dbReference>
<dbReference type="GO" id="GO:0016020">
    <property type="term" value="C:membrane"/>
    <property type="evidence" value="ECO:0007669"/>
    <property type="project" value="TreeGrafter"/>
</dbReference>
<evidence type="ECO:0000313" key="2">
    <source>
        <dbReference type="EMBL" id="KUZ95626.1"/>
    </source>
</evidence>
<gene>
    <name evidence="2" type="ORF">WI38_04970</name>
</gene>
<sequence>MATFSVAETSVNYTTTGTGPGLVLVHGTSIDAQANFGHVTGRFADRRLVIAPNYAGCGDSTIPAGDLALDTLVEQIAGTIRHADIGAVDLVGDSLGAVVAAATAATHPSLVRRLVLVSGWADSGDARHQMVFDTWARLEGTDSELSNRYVMSLAVKPAFLTALGGDNIAAFLRQAAPPDTQRRIALGQRINLRDKLPNISAPTLIVHGSHDYLIPPYQAQVLHQLISNSRYDEIDSGHAVFLEAADELVARIRDFLLD</sequence>
<organism evidence="2 3">
    <name type="scientific">Burkholderia ubonensis</name>
    <dbReference type="NCBI Taxonomy" id="101571"/>
    <lineage>
        <taxon>Bacteria</taxon>
        <taxon>Pseudomonadati</taxon>
        <taxon>Pseudomonadota</taxon>
        <taxon>Betaproteobacteria</taxon>
        <taxon>Burkholderiales</taxon>
        <taxon>Burkholderiaceae</taxon>
        <taxon>Burkholderia</taxon>
        <taxon>Burkholderia cepacia complex</taxon>
    </lineage>
</organism>
<comment type="caution">
    <text evidence="2">The sequence shown here is derived from an EMBL/GenBank/DDBJ whole genome shotgun (WGS) entry which is preliminary data.</text>
</comment>
<evidence type="ECO:0000259" key="1">
    <source>
        <dbReference type="Pfam" id="PF00561"/>
    </source>
</evidence>
<dbReference type="InterPro" id="IPR000073">
    <property type="entry name" value="AB_hydrolase_1"/>
</dbReference>
<dbReference type="InterPro" id="IPR029058">
    <property type="entry name" value="AB_hydrolase_fold"/>
</dbReference>
<reference evidence="2 3" key="1">
    <citation type="submission" date="2015-11" db="EMBL/GenBank/DDBJ databases">
        <title>Expanding the genomic diversity of Burkholderia species for the development of highly accurate diagnostics.</title>
        <authorList>
            <person name="Sahl J."/>
            <person name="Keim P."/>
            <person name="Wagner D."/>
        </authorList>
    </citation>
    <scope>NUCLEOTIDE SEQUENCE [LARGE SCALE GENOMIC DNA]</scope>
    <source>
        <strain evidence="2 3">RF32-BP4</strain>
    </source>
</reference>
<evidence type="ECO:0000313" key="3">
    <source>
        <dbReference type="Proteomes" id="UP000065521"/>
    </source>
</evidence>
<accession>A0A124LC49</accession>
<dbReference type="PRINTS" id="PR00111">
    <property type="entry name" value="ABHYDROLASE"/>
</dbReference>
<dbReference type="PANTHER" id="PTHR43798">
    <property type="entry name" value="MONOACYLGLYCEROL LIPASE"/>
    <property type="match status" value="1"/>
</dbReference>
<dbReference type="Proteomes" id="UP000065521">
    <property type="component" value="Unassembled WGS sequence"/>
</dbReference>
<dbReference type="AlphaFoldDB" id="A0A124LC49"/>
<dbReference type="PANTHER" id="PTHR43798:SF33">
    <property type="entry name" value="HYDROLASE, PUTATIVE (AFU_ORTHOLOGUE AFUA_2G14860)-RELATED"/>
    <property type="match status" value="1"/>
</dbReference>
<name>A0A124LC49_9BURK</name>